<name>A0A133PXQ3_9BACT</name>
<organism evidence="1 2">
    <name type="scientific">Prevotella corporis</name>
    <dbReference type="NCBI Taxonomy" id="28128"/>
    <lineage>
        <taxon>Bacteria</taxon>
        <taxon>Pseudomonadati</taxon>
        <taxon>Bacteroidota</taxon>
        <taxon>Bacteroidia</taxon>
        <taxon>Bacteroidales</taxon>
        <taxon>Prevotellaceae</taxon>
        <taxon>Prevotella</taxon>
    </lineage>
</organism>
<proteinExistence type="predicted"/>
<dbReference type="Gene3D" id="2.40.128.510">
    <property type="entry name" value="Protein of unknown function DUF4738"/>
    <property type="match status" value="1"/>
</dbReference>
<dbReference type="Pfam" id="PF15889">
    <property type="entry name" value="DUF4738"/>
    <property type="match status" value="1"/>
</dbReference>
<keyword evidence="2" id="KW-1185">Reference proteome</keyword>
<dbReference type="Proteomes" id="UP000070533">
    <property type="component" value="Unassembled WGS sequence"/>
</dbReference>
<protein>
    <recommendedName>
        <fullName evidence="3">DUF4738 domain-containing protein</fullName>
    </recommendedName>
</protein>
<accession>A0A133PXQ3</accession>
<dbReference type="AlphaFoldDB" id="A0A133PXQ3"/>
<evidence type="ECO:0000313" key="1">
    <source>
        <dbReference type="EMBL" id="KXA34812.1"/>
    </source>
</evidence>
<sequence length="159" mass="18366">MKQFILLLLLFGMITVTFSSCKKEKKSDDIITKISPKPQISHSPQQLTDFSYKKEIEWMDGVYTINIRRYADKDLPLITDEDGTKYFDNKIDLKILRNDGTTFYSRSFSKNDFKSFTNNQYGKHGILVGFMFDKVDGNYLRFGASIGSPDPNSDEYIPI</sequence>
<dbReference type="PROSITE" id="PS51257">
    <property type="entry name" value="PROKAR_LIPOPROTEIN"/>
    <property type="match status" value="1"/>
</dbReference>
<dbReference type="EMBL" id="LRQG01000195">
    <property type="protein sequence ID" value="KXA34812.1"/>
    <property type="molecule type" value="Genomic_DNA"/>
</dbReference>
<dbReference type="RefSeq" id="WP_156439257.1">
    <property type="nucleotide sequence ID" value="NZ_KQ957307.1"/>
</dbReference>
<comment type="caution">
    <text evidence="1">The sequence shown here is derived from an EMBL/GenBank/DDBJ whole genome shotgun (WGS) entry which is preliminary data.</text>
</comment>
<evidence type="ECO:0000313" key="2">
    <source>
        <dbReference type="Proteomes" id="UP000070533"/>
    </source>
</evidence>
<dbReference type="PATRIC" id="fig|28128.5.peg.2221"/>
<dbReference type="OrthoDB" id="1086474at2"/>
<reference evidence="2" key="1">
    <citation type="submission" date="2016-01" db="EMBL/GenBank/DDBJ databases">
        <authorList>
            <person name="Mitreva M."/>
            <person name="Pepin K.H."/>
            <person name="Mihindukulasuriya K.A."/>
            <person name="Fulton R."/>
            <person name="Fronick C."/>
            <person name="O'Laughlin M."/>
            <person name="Miner T."/>
            <person name="Herter B."/>
            <person name="Rosa B.A."/>
            <person name="Cordes M."/>
            <person name="Tomlinson C."/>
            <person name="Wollam A."/>
            <person name="Palsikar V.B."/>
            <person name="Mardis E.R."/>
            <person name="Wilson R.K."/>
        </authorList>
    </citation>
    <scope>NUCLEOTIDE SEQUENCE [LARGE SCALE GENOMIC DNA]</scope>
    <source>
        <strain evidence="2">MJR7716</strain>
    </source>
</reference>
<evidence type="ECO:0008006" key="3">
    <source>
        <dbReference type="Google" id="ProtNLM"/>
    </source>
</evidence>
<feature type="non-terminal residue" evidence="1">
    <location>
        <position position="159"/>
    </location>
</feature>
<gene>
    <name evidence="1" type="ORF">HMPREF3226_02158</name>
</gene>
<dbReference type="InterPro" id="IPR031762">
    <property type="entry name" value="DUF4738"/>
</dbReference>